<protein>
    <recommendedName>
        <fullName evidence="8">ABC transmembrane type-1 domain-containing protein</fullName>
    </recommendedName>
</protein>
<keyword evidence="2" id="KW-0813">Transport</keyword>
<feature type="transmembrane region" description="Helical" evidence="7">
    <location>
        <begin position="95"/>
        <end position="117"/>
    </location>
</feature>
<keyword evidence="5 7" id="KW-1133">Transmembrane helix</keyword>
<evidence type="ECO:0000256" key="4">
    <source>
        <dbReference type="ARBA" id="ARBA00022692"/>
    </source>
</evidence>
<comment type="subcellular location">
    <subcellularLocation>
        <location evidence="1">Cell membrane</location>
        <topology evidence="1">Multi-pass membrane protein</topology>
    </subcellularLocation>
</comment>
<evidence type="ECO:0000256" key="1">
    <source>
        <dbReference type="ARBA" id="ARBA00004651"/>
    </source>
</evidence>
<sequence length="157" mass="17206">MQILIKRYSPPFLLLVLLVGIWEVAVKLFETETYILPAPSLIWKAFMEVVPALPTHIETTMVEALAGLGLAIVIGPLLAILIFGSGFLRRALYPLLVVSQNIPVIVLAPILVIWMGFGIMPKVVVVALVGFFPIVVNTVEALNNTDREMVELVKSMG</sequence>
<evidence type="ECO:0000256" key="7">
    <source>
        <dbReference type="SAM" id="Phobius"/>
    </source>
</evidence>
<dbReference type="InterPro" id="IPR000515">
    <property type="entry name" value="MetI-like"/>
</dbReference>
<proteinExistence type="predicted"/>
<dbReference type="Gene3D" id="1.10.3720.10">
    <property type="entry name" value="MetI-like"/>
    <property type="match status" value="1"/>
</dbReference>
<accession>A0A382ZPF6</accession>
<dbReference type="PANTHER" id="PTHR30151">
    <property type="entry name" value="ALKANE SULFONATE ABC TRANSPORTER-RELATED, MEMBRANE SUBUNIT"/>
    <property type="match status" value="1"/>
</dbReference>
<dbReference type="EMBL" id="UINC01185658">
    <property type="protein sequence ID" value="SVD97476.1"/>
    <property type="molecule type" value="Genomic_DNA"/>
</dbReference>
<evidence type="ECO:0000256" key="2">
    <source>
        <dbReference type="ARBA" id="ARBA00022448"/>
    </source>
</evidence>
<feature type="domain" description="ABC transmembrane type-1" evidence="8">
    <location>
        <begin position="57"/>
        <end position="157"/>
    </location>
</feature>
<reference evidence="9" key="1">
    <citation type="submission" date="2018-05" db="EMBL/GenBank/DDBJ databases">
        <authorList>
            <person name="Lanie J.A."/>
            <person name="Ng W.-L."/>
            <person name="Kazmierczak K.M."/>
            <person name="Andrzejewski T.M."/>
            <person name="Davidsen T.M."/>
            <person name="Wayne K.J."/>
            <person name="Tettelin H."/>
            <person name="Glass J.I."/>
            <person name="Rusch D."/>
            <person name="Podicherti R."/>
            <person name="Tsui H.-C.T."/>
            <person name="Winkler M.E."/>
        </authorList>
    </citation>
    <scope>NUCLEOTIDE SEQUENCE</scope>
</reference>
<feature type="non-terminal residue" evidence="9">
    <location>
        <position position="157"/>
    </location>
</feature>
<dbReference type="GO" id="GO:0005886">
    <property type="term" value="C:plasma membrane"/>
    <property type="evidence" value="ECO:0007669"/>
    <property type="project" value="UniProtKB-SubCell"/>
</dbReference>
<evidence type="ECO:0000256" key="6">
    <source>
        <dbReference type="ARBA" id="ARBA00023136"/>
    </source>
</evidence>
<feature type="transmembrane region" description="Helical" evidence="7">
    <location>
        <begin position="123"/>
        <end position="142"/>
    </location>
</feature>
<keyword evidence="4 7" id="KW-0812">Transmembrane</keyword>
<keyword evidence="6 7" id="KW-0472">Membrane</keyword>
<name>A0A382ZPF6_9ZZZZ</name>
<keyword evidence="3" id="KW-1003">Cell membrane</keyword>
<evidence type="ECO:0000256" key="5">
    <source>
        <dbReference type="ARBA" id="ARBA00022989"/>
    </source>
</evidence>
<dbReference type="Pfam" id="PF00528">
    <property type="entry name" value="BPD_transp_1"/>
    <property type="match status" value="1"/>
</dbReference>
<dbReference type="GO" id="GO:0055085">
    <property type="term" value="P:transmembrane transport"/>
    <property type="evidence" value="ECO:0007669"/>
    <property type="project" value="InterPro"/>
</dbReference>
<dbReference type="InterPro" id="IPR035906">
    <property type="entry name" value="MetI-like_sf"/>
</dbReference>
<feature type="transmembrane region" description="Helical" evidence="7">
    <location>
        <begin position="64"/>
        <end position="83"/>
    </location>
</feature>
<dbReference type="PROSITE" id="PS50928">
    <property type="entry name" value="ABC_TM1"/>
    <property type="match status" value="1"/>
</dbReference>
<gene>
    <name evidence="9" type="ORF">METZ01_LOCUS450330</name>
</gene>
<feature type="transmembrane region" description="Helical" evidence="7">
    <location>
        <begin position="12"/>
        <end position="29"/>
    </location>
</feature>
<evidence type="ECO:0000313" key="9">
    <source>
        <dbReference type="EMBL" id="SVD97476.1"/>
    </source>
</evidence>
<organism evidence="9">
    <name type="scientific">marine metagenome</name>
    <dbReference type="NCBI Taxonomy" id="408172"/>
    <lineage>
        <taxon>unclassified sequences</taxon>
        <taxon>metagenomes</taxon>
        <taxon>ecological metagenomes</taxon>
    </lineage>
</organism>
<dbReference type="AlphaFoldDB" id="A0A382ZPF6"/>
<dbReference type="SUPFAM" id="SSF161098">
    <property type="entry name" value="MetI-like"/>
    <property type="match status" value="1"/>
</dbReference>
<evidence type="ECO:0000259" key="8">
    <source>
        <dbReference type="PROSITE" id="PS50928"/>
    </source>
</evidence>
<dbReference type="PANTHER" id="PTHR30151:SF20">
    <property type="entry name" value="ABC TRANSPORTER PERMEASE PROTEIN HI_0355-RELATED"/>
    <property type="match status" value="1"/>
</dbReference>
<evidence type="ECO:0000256" key="3">
    <source>
        <dbReference type="ARBA" id="ARBA00022475"/>
    </source>
</evidence>